<evidence type="ECO:0000313" key="2">
    <source>
        <dbReference type="Proteomes" id="UP000692954"/>
    </source>
</evidence>
<dbReference type="EMBL" id="CAJJDN010000167">
    <property type="protein sequence ID" value="CAD8126399.1"/>
    <property type="molecule type" value="Genomic_DNA"/>
</dbReference>
<keyword evidence="2" id="KW-1185">Reference proteome</keyword>
<reference evidence="1" key="1">
    <citation type="submission" date="2021-01" db="EMBL/GenBank/DDBJ databases">
        <authorList>
            <consortium name="Genoscope - CEA"/>
            <person name="William W."/>
        </authorList>
    </citation>
    <scope>NUCLEOTIDE SEQUENCE</scope>
</reference>
<organism evidence="1 2">
    <name type="scientific">Paramecium sonneborni</name>
    <dbReference type="NCBI Taxonomy" id="65129"/>
    <lineage>
        <taxon>Eukaryota</taxon>
        <taxon>Sar</taxon>
        <taxon>Alveolata</taxon>
        <taxon>Ciliophora</taxon>
        <taxon>Intramacronucleata</taxon>
        <taxon>Oligohymenophorea</taxon>
        <taxon>Peniculida</taxon>
        <taxon>Parameciidae</taxon>
        <taxon>Paramecium</taxon>
    </lineage>
</organism>
<dbReference type="AlphaFoldDB" id="A0A8S1RHJ6"/>
<proteinExistence type="predicted"/>
<evidence type="ECO:0000313" key="1">
    <source>
        <dbReference type="EMBL" id="CAD8126399.1"/>
    </source>
</evidence>
<dbReference type="Proteomes" id="UP000692954">
    <property type="component" value="Unassembled WGS sequence"/>
</dbReference>
<comment type="caution">
    <text evidence="1">The sequence shown here is derived from an EMBL/GenBank/DDBJ whole genome shotgun (WGS) entry which is preliminary data.</text>
</comment>
<sequence>MKEGDIAWFKISNEQMYTVQEIANGITVQNLEKYFKIDILEVTQPEAPLDLKNLDKQLIKYYFNCLKQLELFKIEVNQFYQKQKYSSALLKYQKGLNFLEKWPKKLKIILLLLKQQGLMFDQIIRFQTGYLCFRTFNWLNEKQSNYFNLIYYQQYEVKNYYRLITCLKEIDEQVKADFYFRQVIYICSISPKEQKLFQTIKIKK</sequence>
<dbReference type="OrthoDB" id="199930at2759"/>
<name>A0A8S1RHJ6_9CILI</name>
<protein>
    <submittedName>
        <fullName evidence="1">Uncharacterized protein</fullName>
    </submittedName>
</protein>
<gene>
    <name evidence="1" type="ORF">PSON_ATCC_30995.1.T1670035</name>
</gene>
<accession>A0A8S1RHJ6</accession>